<feature type="compositionally biased region" description="Polar residues" evidence="1">
    <location>
        <begin position="11"/>
        <end position="24"/>
    </location>
</feature>
<evidence type="ECO:0000256" key="1">
    <source>
        <dbReference type="SAM" id="MobiDB-lite"/>
    </source>
</evidence>
<sequence length="91" mass="10130">MAQTPQERRTSLTSTDHPQHQAKTPQGFPRSVFMKTPRPTTHTPQNHQNGITALLLASRLAKQNKTKTTQSQTTLQPQGILLCTVSTKTPR</sequence>
<organism evidence="2 3">
    <name type="scientific">Hymenoscyphus albidus</name>
    <dbReference type="NCBI Taxonomy" id="595503"/>
    <lineage>
        <taxon>Eukaryota</taxon>
        <taxon>Fungi</taxon>
        <taxon>Dikarya</taxon>
        <taxon>Ascomycota</taxon>
        <taxon>Pezizomycotina</taxon>
        <taxon>Leotiomycetes</taxon>
        <taxon>Helotiales</taxon>
        <taxon>Helotiaceae</taxon>
        <taxon>Hymenoscyphus</taxon>
    </lineage>
</organism>
<name>A0A9N9M4Q4_9HELO</name>
<evidence type="ECO:0000313" key="3">
    <source>
        <dbReference type="Proteomes" id="UP000701801"/>
    </source>
</evidence>
<evidence type="ECO:0000313" key="2">
    <source>
        <dbReference type="EMBL" id="CAG8984202.1"/>
    </source>
</evidence>
<dbReference type="AlphaFoldDB" id="A0A9N9M4Q4"/>
<feature type="compositionally biased region" description="Polar residues" evidence="1">
    <location>
        <begin position="38"/>
        <end position="49"/>
    </location>
</feature>
<protein>
    <submittedName>
        <fullName evidence="2">Uncharacterized protein</fullName>
    </submittedName>
</protein>
<dbReference type="Proteomes" id="UP000701801">
    <property type="component" value="Unassembled WGS sequence"/>
</dbReference>
<feature type="compositionally biased region" description="Basic and acidic residues" evidence="1">
    <location>
        <begin position="1"/>
        <end position="10"/>
    </location>
</feature>
<gene>
    <name evidence="2" type="ORF">HYALB_00004185</name>
</gene>
<comment type="caution">
    <text evidence="2">The sequence shown here is derived from an EMBL/GenBank/DDBJ whole genome shotgun (WGS) entry which is preliminary data.</text>
</comment>
<proteinExistence type="predicted"/>
<keyword evidence="3" id="KW-1185">Reference proteome</keyword>
<dbReference type="EMBL" id="CAJVRM010000753">
    <property type="protein sequence ID" value="CAG8984202.1"/>
    <property type="molecule type" value="Genomic_DNA"/>
</dbReference>
<feature type="region of interest" description="Disordered" evidence="1">
    <location>
        <begin position="1"/>
        <end position="49"/>
    </location>
</feature>
<reference evidence="2" key="1">
    <citation type="submission" date="2021-07" db="EMBL/GenBank/DDBJ databases">
        <authorList>
            <person name="Durling M."/>
        </authorList>
    </citation>
    <scope>NUCLEOTIDE SEQUENCE</scope>
</reference>
<accession>A0A9N9M4Q4</accession>